<dbReference type="InterPro" id="IPR033847">
    <property type="entry name" value="Citrt_syn/SCS-alpha_CS"/>
</dbReference>
<reference evidence="28" key="1">
    <citation type="submission" date="2016-08" db="EMBL/GenBank/DDBJ databases">
        <title>Adverse effects of temperature on growth and fatty acid synthesis in the cyclopoid copepod (Paracyclopina nana).</title>
        <authorList>
            <person name="Lee J.-S."/>
        </authorList>
    </citation>
    <scope>NUCLEOTIDE SEQUENCE</scope>
</reference>
<dbReference type="PANTHER" id="PTHR23118">
    <property type="entry name" value="ATP-CITRATE SYNTHASE"/>
    <property type="match status" value="1"/>
</dbReference>
<comment type="function">
    <text evidence="19">Catalyzes the formation of cytosolic acetyl-CoA, which is mainly used for the biosynthesis of fatty acids and sterols.</text>
</comment>
<dbReference type="GO" id="GO:0005524">
    <property type="term" value="F:ATP binding"/>
    <property type="evidence" value="ECO:0007669"/>
    <property type="project" value="UniProtKB-UniRule"/>
</dbReference>
<feature type="domain" description="ATP-citrate synthase ATP-grasp" evidence="27">
    <location>
        <begin position="2"/>
        <end position="236"/>
    </location>
</feature>
<evidence type="ECO:0000256" key="14">
    <source>
        <dbReference type="ARBA" id="ARBA00022842"/>
    </source>
</evidence>
<dbReference type="InterPro" id="IPR016102">
    <property type="entry name" value="Succinyl-CoA_synth-like"/>
</dbReference>
<accession>A0A1L3THU8</accession>
<evidence type="ECO:0000259" key="26">
    <source>
        <dbReference type="Pfam" id="PF16114"/>
    </source>
</evidence>
<dbReference type="InterPro" id="IPR014608">
    <property type="entry name" value="ATP-citrate_synthase"/>
</dbReference>
<name>A0A1L3THU8_PARNA</name>
<evidence type="ECO:0000259" key="27">
    <source>
        <dbReference type="Pfam" id="PF24948"/>
    </source>
</evidence>
<evidence type="ECO:0000256" key="21">
    <source>
        <dbReference type="ARBA" id="ARBA00062455"/>
    </source>
</evidence>
<dbReference type="PROSITE" id="PS01216">
    <property type="entry name" value="SUCCINYL_COA_LIG_1"/>
    <property type="match status" value="1"/>
</dbReference>
<evidence type="ECO:0000256" key="19">
    <source>
        <dbReference type="ARBA" id="ARBA00054002"/>
    </source>
</evidence>
<keyword evidence="15" id="KW-0832">Ubl conjugation</keyword>
<comment type="similarity">
    <text evidence="4 23">In the N-terminal section; belongs to the succinate/malate CoA ligase beta subunit family.</text>
</comment>
<dbReference type="InterPro" id="IPR017866">
    <property type="entry name" value="Succ-CoA_synthase_bsu_CS"/>
</dbReference>
<keyword evidence="17 23" id="KW-0443">Lipid metabolism</keyword>
<evidence type="ECO:0000256" key="11">
    <source>
        <dbReference type="ARBA" id="ARBA00022723"/>
    </source>
</evidence>
<evidence type="ECO:0000256" key="7">
    <source>
        <dbReference type="ARBA" id="ARBA00022499"/>
    </source>
</evidence>
<dbReference type="Gene3D" id="1.10.580.10">
    <property type="entry name" value="Citrate Synthase, domain 1"/>
    <property type="match status" value="1"/>
</dbReference>
<evidence type="ECO:0000256" key="15">
    <source>
        <dbReference type="ARBA" id="ARBA00022843"/>
    </source>
</evidence>
<evidence type="ECO:0000256" key="16">
    <source>
        <dbReference type="ARBA" id="ARBA00022990"/>
    </source>
</evidence>
<evidence type="ECO:0000256" key="5">
    <source>
        <dbReference type="ARBA" id="ARBA00011881"/>
    </source>
</evidence>
<dbReference type="PRINTS" id="PR01798">
    <property type="entry name" value="SCOASYNTHASE"/>
</dbReference>
<keyword evidence="13 23" id="KW-0067">ATP-binding</keyword>
<comment type="catalytic activity">
    <reaction evidence="18 23">
        <text>oxaloacetate + acetyl-CoA + ADP + phosphate = citrate + ATP + CoA</text>
        <dbReference type="Rhea" id="RHEA:21160"/>
        <dbReference type="ChEBI" id="CHEBI:16452"/>
        <dbReference type="ChEBI" id="CHEBI:16947"/>
        <dbReference type="ChEBI" id="CHEBI:30616"/>
        <dbReference type="ChEBI" id="CHEBI:43474"/>
        <dbReference type="ChEBI" id="CHEBI:57287"/>
        <dbReference type="ChEBI" id="CHEBI:57288"/>
        <dbReference type="ChEBI" id="CHEBI:456216"/>
        <dbReference type="EC" id="2.3.3.8"/>
    </reaction>
</comment>
<dbReference type="FunFam" id="3.40.50.720:FF:000024">
    <property type="entry name" value="Probable ATP-citrate synthase"/>
    <property type="match status" value="1"/>
</dbReference>
<dbReference type="FunFam" id="3.40.50.261:FF:000004">
    <property type="entry name" value="ATP-citrate synthase subunit"/>
    <property type="match status" value="1"/>
</dbReference>
<evidence type="ECO:0000256" key="6">
    <source>
        <dbReference type="ARBA" id="ARBA00022490"/>
    </source>
</evidence>
<dbReference type="GO" id="GO:0006101">
    <property type="term" value="P:citrate metabolic process"/>
    <property type="evidence" value="ECO:0007669"/>
    <property type="project" value="InterPro"/>
</dbReference>
<dbReference type="InterPro" id="IPR056749">
    <property type="entry name" value="Citrate_synth_N"/>
</dbReference>
<evidence type="ECO:0000256" key="9">
    <source>
        <dbReference type="ARBA" id="ARBA00022553"/>
    </source>
</evidence>
<organism evidence="28">
    <name type="scientific">Paracyclopina nana</name>
    <name type="common">Marine copepod</name>
    <dbReference type="NCBI Taxonomy" id="565004"/>
    <lineage>
        <taxon>Eukaryota</taxon>
        <taxon>Metazoa</taxon>
        <taxon>Ecdysozoa</taxon>
        <taxon>Arthropoda</taxon>
        <taxon>Crustacea</taxon>
        <taxon>Multicrustacea</taxon>
        <taxon>Hexanauplia</taxon>
        <taxon>Copepoda</taxon>
        <taxon>Cyclopoida</taxon>
        <taxon>Cyclopettidae</taxon>
        <taxon>Paracyclopina</taxon>
    </lineage>
</organism>
<comment type="similarity">
    <text evidence="3 23">In the C-terminal section; belongs to the succinate/malate CoA ligase alpha subunit family.</text>
</comment>
<evidence type="ECO:0000256" key="22">
    <source>
        <dbReference type="ARBA" id="ARBA00093367"/>
    </source>
</evidence>
<keyword evidence="10 23" id="KW-0808">Transferase</keyword>
<comment type="subunit">
    <text evidence="5 23">Homotetramer.</text>
</comment>
<keyword evidence="12 23" id="KW-0547">Nucleotide-binding</keyword>
<dbReference type="Gene3D" id="3.40.50.720">
    <property type="entry name" value="NAD(P)-binding Rossmann-like Domain"/>
    <property type="match status" value="1"/>
</dbReference>
<dbReference type="SUPFAM" id="SSF48256">
    <property type="entry name" value="Citrate synthase"/>
    <property type="match status" value="1"/>
</dbReference>
<keyword evidence="14 23" id="KW-0460">Magnesium</keyword>
<dbReference type="InterPro" id="IPR016142">
    <property type="entry name" value="Citrate_synth-like_lrg_a-sub"/>
</dbReference>
<dbReference type="Pfam" id="PF24948">
    <property type="entry name" value="Citrate_synth_N"/>
    <property type="match status" value="1"/>
</dbReference>
<evidence type="ECO:0000256" key="10">
    <source>
        <dbReference type="ARBA" id="ARBA00022679"/>
    </source>
</evidence>
<keyword evidence="6 23" id="KW-0963">Cytoplasm</keyword>
<dbReference type="Gene3D" id="3.40.50.261">
    <property type="entry name" value="Succinyl-CoA synthetase domains"/>
    <property type="match status" value="2"/>
</dbReference>
<evidence type="ECO:0000256" key="17">
    <source>
        <dbReference type="ARBA" id="ARBA00023098"/>
    </source>
</evidence>
<evidence type="ECO:0000256" key="2">
    <source>
        <dbReference type="ARBA" id="ARBA00004514"/>
    </source>
</evidence>
<dbReference type="AlphaFoldDB" id="A0A1L3THU8"/>
<dbReference type="Pfam" id="PF00549">
    <property type="entry name" value="Ligase_CoA"/>
    <property type="match status" value="1"/>
</dbReference>
<dbReference type="Gene3D" id="3.30.470.110">
    <property type="match status" value="1"/>
</dbReference>
<dbReference type="CDD" id="cd06100">
    <property type="entry name" value="CCL_ACL-C"/>
    <property type="match status" value="1"/>
</dbReference>
<dbReference type="PANTHER" id="PTHR23118:SF42">
    <property type="entry name" value="ATP-CITRATE SYNTHASE"/>
    <property type="match status" value="1"/>
</dbReference>
<evidence type="ECO:0000256" key="23">
    <source>
        <dbReference type="PIRNR" id="PIRNR036511"/>
    </source>
</evidence>
<proteinExistence type="evidence at transcript level"/>
<dbReference type="InterPro" id="IPR016143">
    <property type="entry name" value="Citrate_synth-like_sm_a-sub"/>
</dbReference>
<feature type="domain" description="ATP-citrate synthase/succinyl-CoA ligase C-terminal" evidence="25">
    <location>
        <begin position="643"/>
        <end position="768"/>
    </location>
</feature>
<dbReference type="EC" id="2.3.3.8" evidence="23"/>
<evidence type="ECO:0000256" key="18">
    <source>
        <dbReference type="ARBA" id="ARBA00047593"/>
    </source>
</evidence>
<dbReference type="PIRSF" id="PIRSF036511">
    <property type="entry name" value="ATP_citrt_syn"/>
    <property type="match status" value="1"/>
</dbReference>
<dbReference type="Pfam" id="PF16114">
    <property type="entry name" value="Citrate_bind"/>
    <property type="match status" value="1"/>
</dbReference>
<dbReference type="GO" id="GO:0005829">
    <property type="term" value="C:cytosol"/>
    <property type="evidence" value="ECO:0007669"/>
    <property type="project" value="UniProtKB-SubCell"/>
</dbReference>
<feature type="domain" description="ATP-citrate synthase citrate-binding" evidence="26">
    <location>
        <begin position="250"/>
        <end position="426"/>
    </location>
</feature>
<dbReference type="FunFam" id="1.10.230.10:FF:000005">
    <property type="entry name" value="ATP-citrate synthase subunit 1"/>
    <property type="match status" value="1"/>
</dbReference>
<dbReference type="FunFam" id="3.40.50.261:FF:000003">
    <property type="entry name" value="ATP-citrate synthase subunit"/>
    <property type="match status" value="1"/>
</dbReference>
<dbReference type="GO" id="GO:0046872">
    <property type="term" value="F:metal ion binding"/>
    <property type="evidence" value="ECO:0007669"/>
    <property type="project" value="UniProtKB-UniRule"/>
</dbReference>
<evidence type="ECO:0000259" key="25">
    <source>
        <dbReference type="Pfam" id="PF00549"/>
    </source>
</evidence>
<feature type="active site" description="Tele-phosphohistidine intermediate" evidence="24">
    <location>
        <position position="743"/>
    </location>
</feature>
<dbReference type="SUPFAM" id="SSF56059">
    <property type="entry name" value="Glutathione synthetase ATP-binding domain-like"/>
    <property type="match status" value="1"/>
</dbReference>
<comment type="cofactor">
    <cofactor evidence="1">
        <name>Mg(2+)</name>
        <dbReference type="ChEBI" id="CHEBI:18420"/>
    </cofactor>
</comment>
<dbReference type="InterPro" id="IPR032263">
    <property type="entry name" value="Citrate-bd"/>
</dbReference>
<dbReference type="InterPro" id="IPR005811">
    <property type="entry name" value="SUCC_ACL_C"/>
</dbReference>
<keyword evidence="9" id="KW-0597">Phosphoprotein</keyword>
<evidence type="ECO:0000256" key="13">
    <source>
        <dbReference type="ARBA" id="ARBA00022840"/>
    </source>
</evidence>
<keyword evidence="8 23" id="KW-0444">Lipid biosynthesis</keyword>
<evidence type="ECO:0000256" key="24">
    <source>
        <dbReference type="PIRSR" id="PIRSR036511-1"/>
    </source>
</evidence>
<evidence type="ECO:0000256" key="4">
    <source>
        <dbReference type="ARBA" id="ARBA00010719"/>
    </source>
</evidence>
<evidence type="ECO:0000256" key="12">
    <source>
        <dbReference type="ARBA" id="ARBA00022741"/>
    </source>
</evidence>
<dbReference type="InterPro" id="IPR036969">
    <property type="entry name" value="Citrate_synthase_sf"/>
</dbReference>
<evidence type="ECO:0000313" key="28">
    <source>
        <dbReference type="EMBL" id="APH81345.1"/>
    </source>
</evidence>
<comment type="function">
    <text evidence="22">Catalyzes the cleavage of citrate into oxaloacetate and acetyl-CoA, the latter serving as common substrate in multiple biochemical reactions in protein, carbohydrate and lipid metabolism.</text>
</comment>
<dbReference type="SUPFAM" id="SSF52210">
    <property type="entry name" value="Succinyl-CoA synthetase domains"/>
    <property type="match status" value="1"/>
</dbReference>
<evidence type="ECO:0000256" key="1">
    <source>
        <dbReference type="ARBA" id="ARBA00001946"/>
    </source>
</evidence>
<keyword evidence="7" id="KW-1017">Isopeptide bond</keyword>
<protein>
    <recommendedName>
        <fullName evidence="23">ATP-citrate synthase</fullName>
        <ecNumber evidence="23">2.3.3.8</ecNumber>
    </recommendedName>
    <alternativeName>
        <fullName evidence="23">ATP-citrate (pro-S-)-lyase</fullName>
    </alternativeName>
    <alternativeName>
        <fullName evidence="23">Citrate cleavage enzyme</fullName>
    </alternativeName>
</protein>
<comment type="subcellular location">
    <subcellularLocation>
        <location evidence="2">Cytoplasm</location>
        <location evidence="2">Cytosol</location>
    </subcellularLocation>
</comment>
<evidence type="ECO:0000256" key="20">
    <source>
        <dbReference type="ARBA" id="ARBA00060724"/>
    </source>
</evidence>
<dbReference type="Pfam" id="PF00285">
    <property type="entry name" value="Citrate_synt"/>
    <property type="match status" value="1"/>
</dbReference>
<dbReference type="GO" id="GO:0006085">
    <property type="term" value="P:acetyl-CoA biosynthetic process"/>
    <property type="evidence" value="ECO:0007669"/>
    <property type="project" value="InterPro"/>
</dbReference>
<dbReference type="EMBL" id="KX671161">
    <property type="protein sequence ID" value="APH81345.1"/>
    <property type="molecule type" value="mRNA"/>
</dbReference>
<evidence type="ECO:0000256" key="3">
    <source>
        <dbReference type="ARBA" id="ARBA00005899"/>
    </source>
</evidence>
<dbReference type="SUPFAM" id="SSF51735">
    <property type="entry name" value="NAD(P)-binding Rossmann-fold domains"/>
    <property type="match status" value="1"/>
</dbReference>
<keyword evidence="11 23" id="KW-0479">Metal-binding</keyword>
<keyword evidence="16" id="KW-0007">Acetylation</keyword>
<sequence>MAARAIREVQGLNVVYKHINQNSGENGNLSPIKYFAIESQEDLEAAEHNHPWILQEKLVCKVDQLVKRRAKSGLIRVNVDWNGAKAFISEHLGKEIKIGEASGTLHNFIVEPFVPHEQNEEAYICIYSKRDHDAILFTPEGGIDIGNVEEKAKVLTIPVGEEDSIVTDANIIETLLPGLDASKHERATKFIKALYEVYRRQYFTYMEVNPLVITDAAIYMLDFAAKLDSAADYIFASERASLVYPPPFGRDATAEEAKIMEMDSKTGASLKLTILNETGRIWTMVAGGGASVIYADTIVELGGVKELANYGEYSGAPNEVQTYEYAKAIIDLMCKHPHPDGKVLIIGGGIANFTNVADTLKGIIRAIREAKNKLKENDTKIFVRRGGPNHLEGLRLMRELGGQIDLPIHVYGPETHMTAIVAMALGQEPIEDPKPTEVTTGNFLLPSMSWDTLTPRTPVVEARSPSGHAAAVNDLFTKKTRSIVYGRQFVACQGMLDFDYVCTREQPSVACIVDPFNTAPRKDFYWGSKQVFIPIYKSLKEACDKHADVDVLVNFASLRSAYDVSLEALNHKQLRTIAIIAEGIPENMTRQLNKKAKDLGVTIIGPATVGGIKPGCFRIGNTGGMMDNIIRSKLYRPGSVAYVSRSGGMSNELNNIVSLQTNGVYEGVAIGGDRYPGTTFMDHLLRYHDDPEVKMLVLLGEVGGVEEYEVCEAMTSGRIQKPLIAWCIGTCSDMFTTDVQFGHAGASAGGEAETATAKNKALASAGAVVPRSFNEFGRKIGEVYQDLVERGIIVPQPEVPPPPVPMDYAWAREVGLIRRPATFLTSITDERGDELMYSGVRISEIVKGNKGIGGTLGLLWFQRELPEYFCKFLELCLIVTADHGPAVSGAHNTIVAARAGKDLVSSLASGLLTIGPRFGGALNAAAEQFSHAFDANKTPQEFVVEMKKKNEYIMGIGHRVKSLDNPDSRVTIVKDFVRTQFPKSPLFDFALEVEKITTSKRGNLILNVDGAIAVAFVDLLRESGQFTREEADKYIHMGILNAIFVLGRTAGFIGHYVDQCRLDQGLYRHPWDDINYIMPH</sequence>
<dbReference type="InterPro" id="IPR002020">
    <property type="entry name" value="Citrate_synthase"/>
</dbReference>
<dbReference type="Gene3D" id="1.10.230.10">
    <property type="entry name" value="Cytochrome P450-Terp, domain 2"/>
    <property type="match status" value="1"/>
</dbReference>
<dbReference type="PROSITE" id="PS01217">
    <property type="entry name" value="SUCCINYL_COA_LIG_3"/>
    <property type="match status" value="1"/>
</dbReference>
<comment type="similarity">
    <text evidence="20">Belongs to the succinate/malate CoA ligase alpha subunit family.</text>
</comment>
<comment type="subunit">
    <text evidence="21">Composed of two subunits.</text>
</comment>
<dbReference type="InterPro" id="IPR036291">
    <property type="entry name" value="NAD(P)-bd_dom_sf"/>
</dbReference>
<evidence type="ECO:0000256" key="8">
    <source>
        <dbReference type="ARBA" id="ARBA00022516"/>
    </source>
</evidence>
<dbReference type="GO" id="GO:0003878">
    <property type="term" value="F:ATP citrate synthase activity"/>
    <property type="evidence" value="ECO:0007669"/>
    <property type="project" value="UniProtKB-UniRule"/>
</dbReference>
<dbReference type="GO" id="GO:0006633">
    <property type="term" value="P:fatty acid biosynthetic process"/>
    <property type="evidence" value="ECO:0007669"/>
    <property type="project" value="TreeGrafter"/>
</dbReference>